<dbReference type="PANTHER" id="PTHR43712:SF2">
    <property type="entry name" value="O-METHYLTRANSFERASE CICE"/>
    <property type="match status" value="1"/>
</dbReference>
<dbReference type="AlphaFoldDB" id="A0A0C3D5S8"/>
<proteinExistence type="predicted"/>
<dbReference type="InterPro" id="IPR036390">
    <property type="entry name" value="WH_DNA-bd_sf"/>
</dbReference>
<dbReference type="Gene3D" id="1.10.10.10">
    <property type="entry name" value="Winged helix-like DNA-binding domain superfamily/Winged helix DNA-binding domain"/>
    <property type="match status" value="1"/>
</dbReference>
<reference evidence="6" key="2">
    <citation type="submission" date="2015-01" db="EMBL/GenBank/DDBJ databases">
        <title>Evolutionary Origins and Diversification of the Mycorrhizal Mutualists.</title>
        <authorList>
            <consortium name="DOE Joint Genome Institute"/>
            <consortium name="Mycorrhizal Genomics Consortium"/>
            <person name="Kohler A."/>
            <person name="Kuo A."/>
            <person name="Nagy L.G."/>
            <person name="Floudas D."/>
            <person name="Copeland A."/>
            <person name="Barry K.W."/>
            <person name="Cichocki N."/>
            <person name="Veneault-Fourrey C."/>
            <person name="LaButti K."/>
            <person name="Lindquist E.A."/>
            <person name="Lipzen A."/>
            <person name="Lundell T."/>
            <person name="Morin E."/>
            <person name="Murat C."/>
            <person name="Riley R."/>
            <person name="Ohm R."/>
            <person name="Sun H."/>
            <person name="Tunlid A."/>
            <person name="Henrissat B."/>
            <person name="Grigoriev I.V."/>
            <person name="Hibbett D.S."/>
            <person name="Martin F."/>
        </authorList>
    </citation>
    <scope>NUCLEOTIDE SEQUENCE [LARGE SCALE GENOMIC DNA]</scope>
    <source>
        <strain evidence="6">Foug A</strain>
    </source>
</reference>
<dbReference type="InterPro" id="IPR012967">
    <property type="entry name" value="COMT_dimerisation"/>
</dbReference>
<dbReference type="HOGENOM" id="CLU_1120675_0_0_1"/>
<reference evidence="5 6" key="1">
    <citation type="submission" date="2014-04" db="EMBL/GenBank/DDBJ databases">
        <authorList>
            <consortium name="DOE Joint Genome Institute"/>
            <person name="Kuo A."/>
            <person name="Kohler A."/>
            <person name="Nagy L.G."/>
            <person name="Floudas D."/>
            <person name="Copeland A."/>
            <person name="Barry K.W."/>
            <person name="Cichocki N."/>
            <person name="Veneault-Fourrey C."/>
            <person name="LaButti K."/>
            <person name="Lindquist E.A."/>
            <person name="Lipzen A."/>
            <person name="Lundell T."/>
            <person name="Morin E."/>
            <person name="Murat C."/>
            <person name="Sun H."/>
            <person name="Tunlid A."/>
            <person name="Henrissat B."/>
            <person name="Grigoriev I.V."/>
            <person name="Hibbett D.S."/>
            <person name="Martin F."/>
            <person name="Nordberg H.P."/>
            <person name="Cantor M.N."/>
            <person name="Hua S.X."/>
        </authorList>
    </citation>
    <scope>NUCLEOTIDE SEQUENCE [LARGE SCALE GENOMIC DNA]</scope>
    <source>
        <strain evidence="5 6">Foug A</strain>
    </source>
</reference>
<dbReference type="EMBL" id="KN822123">
    <property type="protein sequence ID" value="KIM56110.1"/>
    <property type="molecule type" value="Genomic_DNA"/>
</dbReference>
<dbReference type="SUPFAM" id="SSF46785">
    <property type="entry name" value="Winged helix' DNA-binding domain"/>
    <property type="match status" value="1"/>
</dbReference>
<gene>
    <name evidence="5" type="ORF">SCLCIDRAFT_1220605</name>
</gene>
<dbReference type="PANTHER" id="PTHR43712">
    <property type="entry name" value="PUTATIVE (AFU_ORTHOLOGUE AFUA_4G14580)-RELATED"/>
    <property type="match status" value="1"/>
</dbReference>
<keyword evidence="1" id="KW-0489">Methyltransferase</keyword>
<dbReference type="Proteomes" id="UP000053989">
    <property type="component" value="Unassembled WGS sequence"/>
</dbReference>
<keyword evidence="2" id="KW-0808">Transferase</keyword>
<dbReference type="GO" id="GO:0032259">
    <property type="term" value="P:methylation"/>
    <property type="evidence" value="ECO:0007669"/>
    <property type="project" value="UniProtKB-KW"/>
</dbReference>
<evidence type="ECO:0000256" key="1">
    <source>
        <dbReference type="ARBA" id="ARBA00022603"/>
    </source>
</evidence>
<evidence type="ECO:0000256" key="3">
    <source>
        <dbReference type="ARBA" id="ARBA00022691"/>
    </source>
</evidence>
<dbReference type="Pfam" id="PF08100">
    <property type="entry name" value="Dimerisation"/>
    <property type="match status" value="1"/>
</dbReference>
<dbReference type="OrthoDB" id="2691406at2759"/>
<evidence type="ECO:0000256" key="2">
    <source>
        <dbReference type="ARBA" id="ARBA00022679"/>
    </source>
</evidence>
<evidence type="ECO:0000313" key="6">
    <source>
        <dbReference type="Proteomes" id="UP000053989"/>
    </source>
</evidence>
<dbReference type="InterPro" id="IPR036388">
    <property type="entry name" value="WH-like_DNA-bd_sf"/>
</dbReference>
<accession>A0A0C3D5S8</accession>
<name>A0A0C3D5S8_9AGAM</name>
<dbReference type="InParanoid" id="A0A0C3D5S8"/>
<sequence>MSTEAHLESLLEIINSSARQAIAEYKKGGNDVPTINSAEFHPLDTSTHHVALRKAVRLLEGACQQLCASLAPPQRTVFNLVRHYDWVCVDIAHRKGIADILDKHPEGLHVNELSQVIGIEKTRLARILRLLTTRGLFKEVNRDVFANNRLSLVIKSTCNARHLLHPGGGIGLQAASVLFDALSDPEYGASPDPGKTALHYAMRQKGLPAVSNVFHILEMDEEKYKIFHKSMVGAGEIFGALSVLDRKE</sequence>
<dbReference type="GO" id="GO:0046983">
    <property type="term" value="F:protein dimerization activity"/>
    <property type="evidence" value="ECO:0007669"/>
    <property type="project" value="InterPro"/>
</dbReference>
<keyword evidence="6" id="KW-1185">Reference proteome</keyword>
<dbReference type="GO" id="GO:0008168">
    <property type="term" value="F:methyltransferase activity"/>
    <property type="evidence" value="ECO:0007669"/>
    <property type="project" value="UniProtKB-KW"/>
</dbReference>
<keyword evidence="3" id="KW-0949">S-adenosyl-L-methionine</keyword>
<feature type="domain" description="O-methyltransferase dimerisation" evidence="4">
    <location>
        <begin position="96"/>
        <end position="151"/>
    </location>
</feature>
<protein>
    <recommendedName>
        <fullName evidence="4">O-methyltransferase dimerisation domain-containing protein</fullName>
    </recommendedName>
</protein>
<evidence type="ECO:0000313" key="5">
    <source>
        <dbReference type="EMBL" id="KIM56110.1"/>
    </source>
</evidence>
<organism evidence="5 6">
    <name type="scientific">Scleroderma citrinum Foug A</name>
    <dbReference type="NCBI Taxonomy" id="1036808"/>
    <lineage>
        <taxon>Eukaryota</taxon>
        <taxon>Fungi</taxon>
        <taxon>Dikarya</taxon>
        <taxon>Basidiomycota</taxon>
        <taxon>Agaricomycotina</taxon>
        <taxon>Agaricomycetes</taxon>
        <taxon>Agaricomycetidae</taxon>
        <taxon>Boletales</taxon>
        <taxon>Sclerodermatineae</taxon>
        <taxon>Sclerodermataceae</taxon>
        <taxon>Scleroderma</taxon>
    </lineage>
</organism>
<evidence type="ECO:0000259" key="4">
    <source>
        <dbReference type="Pfam" id="PF08100"/>
    </source>
</evidence>